<dbReference type="InterPro" id="IPR020456">
    <property type="entry name" value="Acylphosphatase"/>
</dbReference>
<gene>
    <name evidence="4" type="ORF">FSP39_024422</name>
</gene>
<dbReference type="Proteomes" id="UP001186944">
    <property type="component" value="Unassembled WGS sequence"/>
</dbReference>
<dbReference type="InterPro" id="IPR036046">
    <property type="entry name" value="Acylphosphatase-like_dom_sf"/>
</dbReference>
<name>A0AA88XX91_PINIB</name>
<keyword evidence="5" id="KW-1185">Reference proteome</keyword>
<dbReference type="GO" id="GO:0003998">
    <property type="term" value="F:acylphosphatase activity"/>
    <property type="evidence" value="ECO:0007669"/>
    <property type="project" value="InterPro"/>
</dbReference>
<evidence type="ECO:0000256" key="1">
    <source>
        <dbReference type="PROSITE-ProRule" id="PRU00520"/>
    </source>
</evidence>
<evidence type="ECO:0000313" key="5">
    <source>
        <dbReference type="Proteomes" id="UP001186944"/>
    </source>
</evidence>
<organism evidence="4 5">
    <name type="scientific">Pinctada imbricata</name>
    <name type="common">Atlantic pearl-oyster</name>
    <name type="synonym">Pinctada martensii</name>
    <dbReference type="NCBI Taxonomy" id="66713"/>
    <lineage>
        <taxon>Eukaryota</taxon>
        <taxon>Metazoa</taxon>
        <taxon>Spiralia</taxon>
        <taxon>Lophotrochozoa</taxon>
        <taxon>Mollusca</taxon>
        <taxon>Bivalvia</taxon>
        <taxon>Autobranchia</taxon>
        <taxon>Pteriomorphia</taxon>
        <taxon>Pterioida</taxon>
        <taxon>Pterioidea</taxon>
        <taxon>Pteriidae</taxon>
        <taxon>Pinctada</taxon>
    </lineage>
</organism>
<dbReference type="Pfam" id="PF00708">
    <property type="entry name" value="Acylphosphatase"/>
    <property type="match status" value="1"/>
</dbReference>
<dbReference type="PANTHER" id="PTHR10029:SF22">
    <property type="entry name" value="ACYLPHOSPHATASE-2-LIKE"/>
    <property type="match status" value="1"/>
</dbReference>
<reference evidence="4" key="1">
    <citation type="submission" date="2019-08" db="EMBL/GenBank/DDBJ databases">
        <title>The improved chromosome-level genome for the pearl oyster Pinctada fucata martensii using PacBio sequencing and Hi-C.</title>
        <authorList>
            <person name="Zheng Z."/>
        </authorList>
    </citation>
    <scope>NUCLEOTIDE SEQUENCE</scope>
    <source>
        <strain evidence="4">ZZ-2019</strain>
        <tissue evidence="4">Adductor muscle</tissue>
    </source>
</reference>
<dbReference type="AlphaFoldDB" id="A0AA88XX91"/>
<comment type="caution">
    <text evidence="1">Lacks conserved residue(s) required for the propagation of feature annotation.</text>
</comment>
<comment type="caution">
    <text evidence="4">The sequence shown here is derived from an EMBL/GenBank/DDBJ whole genome shotgun (WGS) entry which is preliminary data.</text>
</comment>
<comment type="similarity">
    <text evidence="2">Belongs to the acylphosphatase family.</text>
</comment>
<evidence type="ECO:0000259" key="3">
    <source>
        <dbReference type="PROSITE" id="PS51160"/>
    </source>
</evidence>
<dbReference type="Gene3D" id="3.30.70.100">
    <property type="match status" value="1"/>
</dbReference>
<accession>A0AA88XX91</accession>
<evidence type="ECO:0000313" key="4">
    <source>
        <dbReference type="EMBL" id="KAK3094126.1"/>
    </source>
</evidence>
<evidence type="ECO:0000256" key="2">
    <source>
        <dbReference type="RuleBase" id="RU004168"/>
    </source>
</evidence>
<dbReference type="InterPro" id="IPR001792">
    <property type="entry name" value="Acylphosphatase-like_dom"/>
</dbReference>
<dbReference type="SUPFAM" id="SSF54975">
    <property type="entry name" value="Acylphosphatase/BLUF domain-like"/>
    <property type="match status" value="1"/>
</dbReference>
<sequence>MSDCRFLSVDFEISGKVQGIVQVTAYAFEEAKKVGAVGWMMNTERGTLKGTIQGTSSQVNHMKEFFGTYVSPYCTVTQADFQNEHELVHREYPQFTVRPTDW</sequence>
<protein>
    <recommendedName>
        <fullName evidence="3">Acylphosphatase-like domain-containing protein</fullName>
    </recommendedName>
</protein>
<dbReference type="PROSITE" id="PS51160">
    <property type="entry name" value="ACYLPHOSPHATASE_3"/>
    <property type="match status" value="1"/>
</dbReference>
<dbReference type="PANTHER" id="PTHR10029">
    <property type="entry name" value="ACYLPHOSPHATASE"/>
    <property type="match status" value="1"/>
</dbReference>
<proteinExistence type="inferred from homology"/>
<dbReference type="EMBL" id="VSWD01000009">
    <property type="protein sequence ID" value="KAK3094126.1"/>
    <property type="molecule type" value="Genomic_DNA"/>
</dbReference>
<feature type="domain" description="Acylphosphatase-like" evidence="3">
    <location>
        <begin position="8"/>
        <end position="99"/>
    </location>
</feature>